<name>A0A2P6TWT2_CHLSO</name>
<dbReference type="PANTHER" id="PTHR48051">
    <property type="match status" value="1"/>
</dbReference>
<dbReference type="GO" id="GO:0005930">
    <property type="term" value="C:axoneme"/>
    <property type="evidence" value="ECO:0007669"/>
    <property type="project" value="UniProtKB-SubCell"/>
</dbReference>
<keyword evidence="2" id="KW-0433">Leucine-rich repeat</keyword>
<dbReference type="PANTHER" id="PTHR48051:SF1">
    <property type="entry name" value="RAS SUPPRESSOR PROTEIN 1"/>
    <property type="match status" value="1"/>
</dbReference>
<keyword evidence="3" id="KW-0677">Repeat</keyword>
<dbReference type="OrthoDB" id="2021138at2759"/>
<dbReference type="InterPro" id="IPR032675">
    <property type="entry name" value="LRR_dom_sf"/>
</dbReference>
<comment type="subcellular location">
    <subcellularLocation>
        <location evidence="1">Cytoplasm</location>
        <location evidence="1">Cytoskeleton</location>
        <location evidence="1">Cilium axoneme</location>
    </subcellularLocation>
</comment>
<dbReference type="AlphaFoldDB" id="A0A2P6TWT2"/>
<comment type="caution">
    <text evidence="5">The sequence shown here is derived from an EMBL/GenBank/DDBJ whole genome shotgun (WGS) entry which is preliminary data.</text>
</comment>
<dbReference type="InterPro" id="IPR036047">
    <property type="entry name" value="F-box-like_dom_sf"/>
</dbReference>
<sequence length="771" mass="86010">MAPRTRLQTEAGKLKLLQLPDGCLEKIISLAAQGPWKERCRLAEVCRAFRALFDAQAYAGRPLHLNLNSLSWRLLDRKGRPAARRALLALLARVAPSVRDVRIRYQMDSSAGLSLEALLAPLSPHVQRLEVEDGLCAALLRTLGRGWPALQEVSLIGANLWIDFEAGELARLERQLASMPQLAAKIVHFEGSCQGMPEGDESFFRHFSNLRSLELEDWAVWDLPRDYGPLQAMAHLTRLTLNIVEELEPNMPSLLSLTQVSELSLLGCYRASRGLAQLSNLVQLDLQPGLVINENDDEEPEPEAGAAWKCRHLTELRWSGDLAFDAGDHPVNLPLLVSLEVDECYFPPDGFPLALCLTQLTSLRLVGGRCTRLPPGISQLQQLQVLAIDSCPLPAIPPCISCLTAVTNLQMANTQLKPHLPAWVLGLPIRKLWLSNNQLHNLLPARGGNAARKEEWLGRLTHVCMSSNALRELPKGLLEHGRSLVELDCAYNHQLQISAKTANAVAEMPCLRSLRLEKSYWLRLEDRWSQTSLRAVKRLQERRPDVQIDFQHHALPAGLRTAWFQLLGCVCLRLAMMHAGCDEKQLEPAQFAYIANDIYTAAEVEAETEAVMALIPDQLIPTFTSRHLLRCLWRLLPPPPPEMADGDHRATPVYNLASFLLQLSLTSLDCSNCPPSLLASSAVSASLAFFGRPHWPPALLRVFGYEEWQLAPCIAQLLDLQASQPLHYLRWHWVRILTDAAQAQPRCAAQWQRVLEAMESPSRLQLASGTA</sequence>
<feature type="domain" description="Cyclin C-terminal" evidence="4">
    <location>
        <begin position="619"/>
        <end position="754"/>
    </location>
</feature>
<evidence type="ECO:0000313" key="6">
    <source>
        <dbReference type="Proteomes" id="UP000239899"/>
    </source>
</evidence>
<proteinExistence type="predicted"/>
<dbReference type="SUPFAM" id="SSF81383">
    <property type="entry name" value="F-box domain"/>
    <property type="match status" value="1"/>
</dbReference>
<dbReference type="Gene3D" id="1.10.472.10">
    <property type="entry name" value="Cyclin-like"/>
    <property type="match status" value="1"/>
</dbReference>
<dbReference type="InterPro" id="IPR004367">
    <property type="entry name" value="Cyclin_C-dom"/>
</dbReference>
<dbReference type="InterPro" id="IPR050216">
    <property type="entry name" value="LRR_domain-containing"/>
</dbReference>
<dbReference type="SUPFAM" id="SSF52058">
    <property type="entry name" value="L domain-like"/>
    <property type="match status" value="1"/>
</dbReference>
<evidence type="ECO:0000256" key="3">
    <source>
        <dbReference type="ARBA" id="ARBA00022737"/>
    </source>
</evidence>
<dbReference type="Gene3D" id="3.80.10.10">
    <property type="entry name" value="Ribonuclease Inhibitor"/>
    <property type="match status" value="1"/>
</dbReference>
<evidence type="ECO:0000256" key="2">
    <source>
        <dbReference type="ARBA" id="ARBA00022614"/>
    </source>
</evidence>
<dbReference type="InterPro" id="IPR036915">
    <property type="entry name" value="Cyclin-like_sf"/>
</dbReference>
<reference evidence="5 6" key="1">
    <citation type="journal article" date="2018" name="Plant J.">
        <title>Genome sequences of Chlorella sorokiniana UTEX 1602 and Micractinium conductrix SAG 241.80: implications to maltose excretion by a green alga.</title>
        <authorList>
            <person name="Arriola M.B."/>
            <person name="Velmurugan N."/>
            <person name="Zhang Y."/>
            <person name="Plunkett M.H."/>
            <person name="Hondzo H."/>
            <person name="Barney B.M."/>
        </authorList>
    </citation>
    <scope>NUCLEOTIDE SEQUENCE [LARGE SCALE GENOMIC DNA]</scope>
    <source>
        <strain evidence="6">UTEX 1602</strain>
    </source>
</reference>
<dbReference type="SMART" id="SM00369">
    <property type="entry name" value="LRR_TYP"/>
    <property type="match status" value="2"/>
</dbReference>
<evidence type="ECO:0000313" key="5">
    <source>
        <dbReference type="EMBL" id="PRW58522.1"/>
    </source>
</evidence>
<protein>
    <submittedName>
        <fullName evidence="5">Small GTP-binding</fullName>
    </submittedName>
</protein>
<organism evidence="5 6">
    <name type="scientific">Chlorella sorokiniana</name>
    <name type="common">Freshwater green alga</name>
    <dbReference type="NCBI Taxonomy" id="3076"/>
    <lineage>
        <taxon>Eukaryota</taxon>
        <taxon>Viridiplantae</taxon>
        <taxon>Chlorophyta</taxon>
        <taxon>core chlorophytes</taxon>
        <taxon>Trebouxiophyceae</taxon>
        <taxon>Chlorellales</taxon>
        <taxon>Chlorellaceae</taxon>
        <taxon>Chlorella clade</taxon>
        <taxon>Chlorella</taxon>
    </lineage>
</organism>
<dbReference type="Pfam" id="PF02984">
    <property type="entry name" value="Cyclin_C"/>
    <property type="match status" value="1"/>
</dbReference>
<evidence type="ECO:0000256" key="1">
    <source>
        <dbReference type="ARBA" id="ARBA00004430"/>
    </source>
</evidence>
<dbReference type="EMBL" id="LHPG02000005">
    <property type="protein sequence ID" value="PRW58522.1"/>
    <property type="molecule type" value="Genomic_DNA"/>
</dbReference>
<gene>
    <name evidence="5" type="ORF">C2E21_2913</name>
</gene>
<dbReference type="STRING" id="3076.A0A2P6TWT2"/>
<keyword evidence="6" id="KW-1185">Reference proteome</keyword>
<dbReference type="SUPFAM" id="SSF47954">
    <property type="entry name" value="Cyclin-like"/>
    <property type="match status" value="1"/>
</dbReference>
<dbReference type="SMART" id="SM01332">
    <property type="entry name" value="Cyclin_C"/>
    <property type="match status" value="1"/>
</dbReference>
<dbReference type="InterPro" id="IPR003591">
    <property type="entry name" value="Leu-rich_rpt_typical-subtyp"/>
</dbReference>
<dbReference type="Proteomes" id="UP000239899">
    <property type="component" value="Unassembled WGS sequence"/>
</dbReference>
<accession>A0A2P6TWT2</accession>
<evidence type="ECO:0000259" key="4">
    <source>
        <dbReference type="SMART" id="SM01332"/>
    </source>
</evidence>